<organism evidence="2 3">
    <name type="scientific">Nocardia iowensis</name>
    <dbReference type="NCBI Taxonomy" id="204891"/>
    <lineage>
        <taxon>Bacteria</taxon>
        <taxon>Bacillati</taxon>
        <taxon>Actinomycetota</taxon>
        <taxon>Actinomycetes</taxon>
        <taxon>Mycobacteriales</taxon>
        <taxon>Nocardiaceae</taxon>
        <taxon>Nocardia</taxon>
    </lineage>
</organism>
<reference evidence="2 3" key="1">
    <citation type="submission" date="2021-07" db="EMBL/GenBank/DDBJ databases">
        <title>Whole Genome Sequence of Nocardia Iowensis.</title>
        <authorList>
            <person name="Lamm A."/>
            <person name="Collins-Fairclough A.M."/>
            <person name="Bunk B."/>
            <person name="Sproer C."/>
        </authorList>
    </citation>
    <scope>NUCLEOTIDE SEQUENCE [LARGE SCALE GENOMIC DNA]</scope>
    <source>
        <strain evidence="2 3">NRRL 5646</strain>
    </source>
</reference>
<dbReference type="PROSITE" id="PS51186">
    <property type="entry name" value="GNAT"/>
    <property type="match status" value="1"/>
</dbReference>
<gene>
    <name evidence="2" type="ORF">KV110_01225</name>
</gene>
<name>A0ABX8S029_NOCIO</name>
<keyword evidence="3" id="KW-1185">Reference proteome</keyword>
<feature type="domain" description="N-acetyltransferase" evidence="1">
    <location>
        <begin position="1"/>
        <end position="153"/>
    </location>
</feature>
<dbReference type="Pfam" id="PF00583">
    <property type="entry name" value="Acetyltransf_1"/>
    <property type="match status" value="1"/>
</dbReference>
<protein>
    <submittedName>
        <fullName evidence="2">GNAT family N-acetyltransferase</fullName>
    </submittedName>
</protein>
<proteinExistence type="predicted"/>
<sequence>MGLEPLTEHNLELLLEAAVSDADPLEVMPPVAGEAGWNAKRRQAFLDFHRGRGLRPGQPVEYTYVIAVAGHVVGAARLQPGDDGFEAGVWIGRSYRGRGVGRVVAEQLRIVAAEIGARRVVAVTTVGNSAARRLLGAAATVSGDTVTATLELD</sequence>
<dbReference type="InterPro" id="IPR000182">
    <property type="entry name" value="GNAT_dom"/>
</dbReference>
<evidence type="ECO:0000313" key="3">
    <source>
        <dbReference type="Proteomes" id="UP000694257"/>
    </source>
</evidence>
<dbReference type="Proteomes" id="UP000694257">
    <property type="component" value="Chromosome"/>
</dbReference>
<dbReference type="EMBL" id="CP078145">
    <property type="protein sequence ID" value="QXN95258.1"/>
    <property type="molecule type" value="Genomic_DNA"/>
</dbReference>
<evidence type="ECO:0000313" key="2">
    <source>
        <dbReference type="EMBL" id="QXN95258.1"/>
    </source>
</evidence>
<dbReference type="CDD" id="cd04301">
    <property type="entry name" value="NAT_SF"/>
    <property type="match status" value="1"/>
</dbReference>
<accession>A0ABX8S029</accession>
<evidence type="ECO:0000259" key="1">
    <source>
        <dbReference type="PROSITE" id="PS51186"/>
    </source>
</evidence>